<evidence type="ECO:0000313" key="2">
    <source>
        <dbReference type="Proteomes" id="UP001280121"/>
    </source>
</evidence>
<protein>
    <recommendedName>
        <fullName evidence="3">Transposase</fullName>
    </recommendedName>
</protein>
<dbReference type="PANTHER" id="PTHR31973">
    <property type="entry name" value="POLYPROTEIN, PUTATIVE-RELATED"/>
    <property type="match status" value="1"/>
</dbReference>
<dbReference type="AlphaFoldDB" id="A0AAD9XM44"/>
<dbReference type="Proteomes" id="UP001280121">
    <property type="component" value="Unassembled WGS sequence"/>
</dbReference>
<gene>
    <name evidence="1" type="ORF">Ddye_000456</name>
</gene>
<organism evidence="1 2">
    <name type="scientific">Dipteronia dyeriana</name>
    <dbReference type="NCBI Taxonomy" id="168575"/>
    <lineage>
        <taxon>Eukaryota</taxon>
        <taxon>Viridiplantae</taxon>
        <taxon>Streptophyta</taxon>
        <taxon>Embryophyta</taxon>
        <taxon>Tracheophyta</taxon>
        <taxon>Spermatophyta</taxon>
        <taxon>Magnoliopsida</taxon>
        <taxon>eudicotyledons</taxon>
        <taxon>Gunneridae</taxon>
        <taxon>Pentapetalae</taxon>
        <taxon>rosids</taxon>
        <taxon>malvids</taxon>
        <taxon>Sapindales</taxon>
        <taxon>Sapindaceae</taxon>
        <taxon>Hippocastanoideae</taxon>
        <taxon>Acereae</taxon>
        <taxon>Dipteronia</taxon>
    </lineage>
</organism>
<accession>A0AAD9XM44</accession>
<keyword evidence="2" id="KW-1185">Reference proteome</keyword>
<evidence type="ECO:0000313" key="1">
    <source>
        <dbReference type="EMBL" id="KAK2661882.1"/>
    </source>
</evidence>
<comment type="caution">
    <text evidence="1">The sequence shown here is derived from an EMBL/GenBank/DDBJ whole genome shotgun (WGS) entry which is preliminary data.</text>
</comment>
<dbReference type="PANTHER" id="PTHR31973:SF187">
    <property type="entry name" value="MUTATOR TRANSPOSASE MUDRA PROTEIN"/>
    <property type="match status" value="1"/>
</dbReference>
<feature type="non-terminal residue" evidence="1">
    <location>
        <position position="373"/>
    </location>
</feature>
<reference evidence="1" key="1">
    <citation type="journal article" date="2023" name="Plant J.">
        <title>Genome sequences and population genomics provide insights into the demographic history, inbreeding, and mutation load of two 'living fossil' tree species of Dipteronia.</title>
        <authorList>
            <person name="Feng Y."/>
            <person name="Comes H.P."/>
            <person name="Chen J."/>
            <person name="Zhu S."/>
            <person name="Lu R."/>
            <person name="Zhang X."/>
            <person name="Li P."/>
            <person name="Qiu J."/>
            <person name="Olsen K.M."/>
            <person name="Qiu Y."/>
        </authorList>
    </citation>
    <scope>NUCLEOTIDE SEQUENCE</scope>
    <source>
        <strain evidence="1">KIB01</strain>
    </source>
</reference>
<proteinExistence type="predicted"/>
<name>A0AAD9XM44_9ROSI</name>
<sequence length="373" mass="43408">RFEYKVRQLSHIRFVAKCRHADYEWVITVRKLKNGTYWHVKSFVKEHTCGDSVNYNVDFKRVSSYVIGELFARKVDDPRCINRPKDIVFEMKDLHSITLSYNKAYRSYDRALHKAFGDSWELFKMLPPVIAIDATHLKAKTRGVLLVAVCKDGMEASFPDATHGVCAYHLSQNLKRIYKQRDDVIKLYYRATYVYRVNEFDSEMTELKATHRRAYGMTINALCSEFFAIGWLKHAYAMNVNPVPKLETWDILDAVRDRIVLPWEKKKQFGRPKNSRIPSVGEKRKLQAFKFLVGLGKTSCCFTYEFQVTSKVAYDSNEYLKIDKTKVKFLGLKVHFYKPSPDPYVTSVVTLMKSLLKSHMNLSEVSYGSDEGF</sequence>
<evidence type="ECO:0008006" key="3">
    <source>
        <dbReference type="Google" id="ProtNLM"/>
    </source>
</evidence>
<dbReference type="EMBL" id="JANJYI010000001">
    <property type="protein sequence ID" value="KAK2661882.1"/>
    <property type="molecule type" value="Genomic_DNA"/>
</dbReference>